<protein>
    <submittedName>
        <fullName evidence="2">PaREP1 family protein</fullName>
    </submittedName>
</protein>
<evidence type="ECO:0000313" key="3">
    <source>
        <dbReference type="Proteomes" id="UP000006681"/>
    </source>
</evidence>
<dbReference type="PANTHER" id="PTHR34237:SF1">
    <property type="entry name" value="PAREP8"/>
    <property type="match status" value="1"/>
</dbReference>
<dbReference type="InterPro" id="IPR010268">
    <property type="entry name" value="PaREP1"/>
</dbReference>
<keyword evidence="1" id="KW-1133">Transmembrane helix</keyword>
<evidence type="ECO:0000313" key="2">
    <source>
        <dbReference type="EMBL" id="ADN50810.1"/>
    </source>
</evidence>
<reference evidence="2 3" key="1">
    <citation type="journal article" date="2010" name="Stand. Genomic Sci.">
        <title>Complete genome sequence of Vulcanisaeta distributa type strain (IC-017).</title>
        <authorList>
            <person name="Mavromatis K."/>
            <person name="Sikorski J."/>
            <person name="Pabst E."/>
            <person name="Teshima H."/>
            <person name="Lapidus A."/>
            <person name="Lucas S."/>
            <person name="Nolan M."/>
            <person name="Glavina Del Rio T."/>
            <person name="Cheng J.F."/>
            <person name="Bruce D."/>
            <person name="Goodwin L."/>
            <person name="Pitluck S."/>
            <person name="Liolios K."/>
            <person name="Ivanova N."/>
            <person name="Mikhailova N."/>
            <person name="Pati A."/>
            <person name="Chen A."/>
            <person name="Palaniappan K."/>
            <person name="Land M."/>
            <person name="Hauser L."/>
            <person name="Chang Y.J."/>
            <person name="Jeffries C.D."/>
            <person name="Rohde M."/>
            <person name="Spring S."/>
            <person name="Goker M."/>
            <person name="Wirth R."/>
            <person name="Woyke T."/>
            <person name="Bristow J."/>
            <person name="Eisen J.A."/>
            <person name="Markowitz V."/>
            <person name="Hugenholtz P."/>
            <person name="Klenk H.P."/>
            <person name="Kyrpides N.C."/>
        </authorList>
    </citation>
    <scope>NUCLEOTIDE SEQUENCE [LARGE SCALE GENOMIC DNA]</scope>
    <source>
        <strain evidence="3">DSM 14429 / JCM 11212 / NBRC 100878 / IC-017</strain>
    </source>
</reference>
<dbReference type="KEGG" id="vdi:Vdis_1424"/>
<dbReference type="RefSeq" id="WP_013336535.1">
    <property type="nucleotide sequence ID" value="NC_014537.1"/>
</dbReference>
<name>E1QSL7_VULDI</name>
<dbReference type="Proteomes" id="UP000006681">
    <property type="component" value="Chromosome"/>
</dbReference>
<dbReference type="EMBL" id="CP002100">
    <property type="protein sequence ID" value="ADN50810.1"/>
    <property type="molecule type" value="Genomic_DNA"/>
</dbReference>
<dbReference type="AlphaFoldDB" id="E1QSL7"/>
<organism evidence="2 3">
    <name type="scientific">Vulcanisaeta distributa (strain DSM 14429 / JCM 11212 / NBRC 100878 / IC-017)</name>
    <dbReference type="NCBI Taxonomy" id="572478"/>
    <lineage>
        <taxon>Archaea</taxon>
        <taxon>Thermoproteota</taxon>
        <taxon>Thermoprotei</taxon>
        <taxon>Thermoproteales</taxon>
        <taxon>Thermoproteaceae</taxon>
        <taxon>Vulcanisaeta</taxon>
    </lineage>
</organism>
<gene>
    <name evidence="2" type="ordered locus">Vdis_1424</name>
</gene>
<sequence>MSSNALSAMFMSALEVLNYAKEELDKALRLKDMLLYRNAADKAFLALIIAINAFIYGKTGVIPRNHGERRRILREIGREDLRALYSDLMRTLHDEAFYEGVYEPDEVSYAINKIENLIRELMSG</sequence>
<proteinExistence type="predicted"/>
<dbReference type="PANTHER" id="PTHR34237">
    <property type="entry name" value="PAREP8-RELATED"/>
    <property type="match status" value="1"/>
</dbReference>
<dbReference type="Pfam" id="PF05942">
    <property type="entry name" value="PaREP1"/>
    <property type="match status" value="1"/>
</dbReference>
<keyword evidence="1" id="KW-0472">Membrane</keyword>
<dbReference type="eggNOG" id="arCOG03723">
    <property type="taxonomic scope" value="Archaea"/>
</dbReference>
<feature type="transmembrane region" description="Helical" evidence="1">
    <location>
        <begin position="43"/>
        <end position="61"/>
    </location>
</feature>
<dbReference type="Gene3D" id="1.20.120.330">
    <property type="entry name" value="Nucleotidyltransferases domain 2"/>
    <property type="match status" value="1"/>
</dbReference>
<dbReference type="GeneID" id="9752358"/>
<keyword evidence="3" id="KW-1185">Reference proteome</keyword>
<keyword evidence="1" id="KW-0812">Transmembrane</keyword>
<accession>E1QSL7</accession>
<reference evidence="3" key="2">
    <citation type="journal article" date="2010" name="Stand. Genomic Sci.">
        <title>Complete genome sequence of Vulcanisaeta distributa type strain (IC-017T).</title>
        <authorList>
            <person name="Mavromatis K."/>
            <person name="Sikorski J."/>
            <person name="Pabst E."/>
            <person name="Teshima H."/>
            <person name="Lapidus A."/>
            <person name="Lucas S."/>
            <person name="Nolan M."/>
            <person name="Glavina Del Rio T."/>
            <person name="Cheng J."/>
            <person name="Bruce D."/>
            <person name="Goodwin L."/>
            <person name="Pitluck S."/>
            <person name="Liolios K."/>
            <person name="Ivanova N."/>
            <person name="Mikhailova N."/>
            <person name="Pati A."/>
            <person name="Chen A."/>
            <person name="Palaniappan K."/>
            <person name="Land M."/>
            <person name="Hauser L."/>
            <person name="Chang Y."/>
            <person name="Jeffries C."/>
            <person name="Rohde M."/>
            <person name="Spring S."/>
            <person name="Goker M."/>
            <person name="Wirth R."/>
            <person name="Woyke T."/>
            <person name="Bristow J."/>
            <person name="Eisen J."/>
            <person name="Markowitz V."/>
            <person name="Hugenholtz P."/>
            <person name="Klenk H."/>
            <person name="Kyrpides N."/>
        </authorList>
    </citation>
    <scope>NUCLEOTIDE SEQUENCE [LARGE SCALE GENOMIC DNA]</scope>
    <source>
        <strain evidence="3">DSM 14429 / JCM 11212 / NBRC 100878 / IC-017</strain>
    </source>
</reference>
<evidence type="ECO:0000256" key="1">
    <source>
        <dbReference type="SAM" id="Phobius"/>
    </source>
</evidence>
<dbReference type="HOGENOM" id="CLU_142665_0_0_2"/>